<protein>
    <submittedName>
        <fullName evidence="2">Uncharacterized protein</fullName>
    </submittedName>
</protein>
<name>A0A0G4FXI6_VITBC</name>
<dbReference type="InParanoid" id="A0A0G4FXI6"/>
<dbReference type="AlphaFoldDB" id="A0A0G4FXI6"/>
<dbReference type="EMBL" id="CDMY01000516">
    <property type="protein sequence ID" value="CEM19575.1"/>
    <property type="molecule type" value="Genomic_DNA"/>
</dbReference>
<sequence length="106" mass="11848">MPRQRPTAVLDHIAHVTDDDVLGFPFRLLLKRIRRARGLKGLSSWISPAWNDGSWSGLTGPAEEISTLRKVTDSPLRRLSGLTSAHPLQDQTAPIKKHAVRQRPPK</sequence>
<accession>A0A0G4FXI6</accession>
<evidence type="ECO:0000256" key="1">
    <source>
        <dbReference type="SAM" id="MobiDB-lite"/>
    </source>
</evidence>
<gene>
    <name evidence="2" type="ORF">Vbra_21733</name>
</gene>
<feature type="compositionally biased region" description="Basic residues" evidence="1">
    <location>
        <begin position="95"/>
        <end position="106"/>
    </location>
</feature>
<evidence type="ECO:0000313" key="3">
    <source>
        <dbReference type="Proteomes" id="UP000041254"/>
    </source>
</evidence>
<keyword evidence="3" id="KW-1185">Reference proteome</keyword>
<organism evidence="2 3">
    <name type="scientific">Vitrella brassicaformis (strain CCMP3155)</name>
    <dbReference type="NCBI Taxonomy" id="1169540"/>
    <lineage>
        <taxon>Eukaryota</taxon>
        <taxon>Sar</taxon>
        <taxon>Alveolata</taxon>
        <taxon>Colpodellida</taxon>
        <taxon>Vitrellaceae</taxon>
        <taxon>Vitrella</taxon>
    </lineage>
</organism>
<dbReference type="Proteomes" id="UP000041254">
    <property type="component" value="Unassembled WGS sequence"/>
</dbReference>
<evidence type="ECO:0000313" key="2">
    <source>
        <dbReference type="EMBL" id="CEM19575.1"/>
    </source>
</evidence>
<dbReference type="VEuPathDB" id="CryptoDB:Vbra_21733"/>
<proteinExistence type="predicted"/>
<reference evidence="2 3" key="1">
    <citation type="submission" date="2014-11" db="EMBL/GenBank/DDBJ databases">
        <authorList>
            <person name="Zhu J."/>
            <person name="Qi W."/>
            <person name="Song R."/>
        </authorList>
    </citation>
    <scope>NUCLEOTIDE SEQUENCE [LARGE SCALE GENOMIC DNA]</scope>
</reference>
<feature type="region of interest" description="Disordered" evidence="1">
    <location>
        <begin position="80"/>
        <end position="106"/>
    </location>
</feature>